<comment type="caution">
    <text evidence="1">The sequence shown here is derived from an EMBL/GenBank/DDBJ whole genome shotgun (WGS) entry which is preliminary data.</text>
</comment>
<evidence type="ECO:0000313" key="2">
    <source>
        <dbReference type="Proteomes" id="UP000019666"/>
    </source>
</evidence>
<reference evidence="1 2" key="1">
    <citation type="submission" date="2013-02" db="EMBL/GenBank/DDBJ databases">
        <authorList>
            <person name="Fiebig A."/>
            <person name="Goeker M."/>
            <person name="Klenk H.-P.P."/>
        </authorList>
    </citation>
    <scope>NUCLEOTIDE SEQUENCE [LARGE SCALE GENOMIC DNA]</scope>
    <source>
        <strain evidence="1 2">DSM 19309</strain>
    </source>
</reference>
<dbReference type="AlphaFoldDB" id="A0A017HPZ4"/>
<dbReference type="RefSeq" id="WP_037278533.1">
    <property type="nucleotide sequence ID" value="NZ_KK088556.1"/>
</dbReference>
<dbReference type="STRING" id="442562.Rumeso_01867"/>
<accession>A0A017HPZ4</accession>
<protein>
    <recommendedName>
        <fullName evidence="3">Lipocalin-like domain-containing protein</fullName>
    </recommendedName>
</protein>
<name>A0A017HPZ4_9RHOB</name>
<gene>
    <name evidence="1" type="ORF">Rumeso_01867</name>
</gene>
<dbReference type="Proteomes" id="UP000019666">
    <property type="component" value="Unassembled WGS sequence"/>
</dbReference>
<dbReference type="HOGENOM" id="CLU_132585_1_0_5"/>
<organism evidence="1 2">
    <name type="scientific">Rubellimicrobium mesophilum DSM 19309</name>
    <dbReference type="NCBI Taxonomy" id="442562"/>
    <lineage>
        <taxon>Bacteria</taxon>
        <taxon>Pseudomonadati</taxon>
        <taxon>Pseudomonadota</taxon>
        <taxon>Alphaproteobacteria</taxon>
        <taxon>Rhodobacterales</taxon>
        <taxon>Roseobacteraceae</taxon>
        <taxon>Rubellimicrobium</taxon>
    </lineage>
</organism>
<dbReference type="EMBL" id="AOSK01000043">
    <property type="protein sequence ID" value="EYD76446.1"/>
    <property type="molecule type" value="Genomic_DNA"/>
</dbReference>
<proteinExistence type="predicted"/>
<keyword evidence="2" id="KW-1185">Reference proteome</keyword>
<evidence type="ECO:0008006" key="3">
    <source>
        <dbReference type="Google" id="ProtNLM"/>
    </source>
</evidence>
<dbReference type="OrthoDB" id="6194699at2"/>
<sequence length="130" mass="14150">MSRDPASMTGLWHGLYSYPERLRPVFFVATLISHGSGFSGRTQEAAAGAEGTPLALGAAVAGREGGGTVEFTKTYEGAWQHTVLYAGRLSADRTEIEGAWTIPGIWSGRFLMRRGEMAEEAELRRAWEEA</sequence>
<evidence type="ECO:0000313" key="1">
    <source>
        <dbReference type="EMBL" id="EYD76446.1"/>
    </source>
</evidence>